<evidence type="ECO:0000256" key="8">
    <source>
        <dbReference type="ARBA" id="ARBA00023157"/>
    </source>
</evidence>
<evidence type="ECO:0000256" key="6">
    <source>
        <dbReference type="ARBA" id="ARBA00022729"/>
    </source>
</evidence>
<dbReference type="PROSITE" id="PS50038">
    <property type="entry name" value="FZ"/>
    <property type="match status" value="1"/>
</dbReference>
<feature type="chain" id="PRO_5042952960" description="FZ domain-containing protein" evidence="11">
    <location>
        <begin position="23"/>
        <end position="168"/>
    </location>
</feature>
<feature type="disulfide bond" evidence="10">
    <location>
        <begin position="107"/>
        <end position="131"/>
    </location>
</feature>
<evidence type="ECO:0000259" key="12">
    <source>
        <dbReference type="PROSITE" id="PS50038"/>
    </source>
</evidence>
<evidence type="ECO:0000256" key="5">
    <source>
        <dbReference type="ARBA" id="ARBA00022687"/>
    </source>
</evidence>
<dbReference type="PANTHER" id="PTHR11309:SF96">
    <property type="entry name" value="SECRETED FRIZZLED-RELATED PROTEIN 3"/>
    <property type="match status" value="1"/>
</dbReference>
<keyword evidence="8 10" id="KW-1015">Disulfide bond</keyword>
<evidence type="ECO:0000256" key="2">
    <source>
        <dbReference type="ARBA" id="ARBA00010054"/>
    </source>
</evidence>
<protein>
    <recommendedName>
        <fullName evidence="12">FZ domain-containing protein</fullName>
    </recommendedName>
</protein>
<accession>A0AAN9B652</accession>
<evidence type="ECO:0000313" key="13">
    <source>
        <dbReference type="EMBL" id="KAK7098559.1"/>
    </source>
</evidence>
<dbReference type="InterPro" id="IPR015526">
    <property type="entry name" value="Frizzled/SFRP"/>
</dbReference>
<keyword evidence="14" id="KW-1185">Reference proteome</keyword>
<evidence type="ECO:0000256" key="9">
    <source>
        <dbReference type="ARBA" id="ARBA00023180"/>
    </source>
</evidence>
<name>A0AAN9B652_9CAEN</name>
<dbReference type="GO" id="GO:0060070">
    <property type="term" value="P:canonical Wnt signaling pathway"/>
    <property type="evidence" value="ECO:0007669"/>
    <property type="project" value="TreeGrafter"/>
</dbReference>
<dbReference type="GO" id="GO:0035567">
    <property type="term" value="P:non-canonical Wnt signaling pathway"/>
    <property type="evidence" value="ECO:0007669"/>
    <property type="project" value="TreeGrafter"/>
</dbReference>
<dbReference type="FunFam" id="1.10.2000.10:FF:000005">
    <property type="entry name" value="secreted frizzled-related protein 4"/>
    <property type="match status" value="1"/>
</dbReference>
<comment type="similarity">
    <text evidence="2">Belongs to the secreted frizzled-related protein (sFRP) family.</text>
</comment>
<dbReference type="GO" id="GO:0090090">
    <property type="term" value="P:negative regulation of canonical Wnt signaling pathway"/>
    <property type="evidence" value="ECO:0007669"/>
    <property type="project" value="UniProtKB-ARBA"/>
</dbReference>
<proteinExistence type="inferred from homology"/>
<keyword evidence="5" id="KW-0879">Wnt signaling pathway</keyword>
<comment type="subcellular location">
    <subcellularLocation>
        <location evidence="1">Secreted</location>
    </subcellularLocation>
</comment>
<gene>
    <name evidence="13" type="ORF">V1264_002824</name>
</gene>
<feature type="signal peptide" evidence="11">
    <location>
        <begin position="1"/>
        <end position="22"/>
    </location>
</feature>
<dbReference type="GO" id="GO:0030154">
    <property type="term" value="P:cell differentiation"/>
    <property type="evidence" value="ECO:0007669"/>
    <property type="project" value="UniProtKB-KW"/>
</dbReference>
<feature type="disulfide bond" evidence="10">
    <location>
        <begin position="38"/>
        <end position="84"/>
    </location>
</feature>
<dbReference type="GO" id="GO:0017147">
    <property type="term" value="F:Wnt-protein binding"/>
    <property type="evidence" value="ECO:0007669"/>
    <property type="project" value="TreeGrafter"/>
</dbReference>
<dbReference type="AlphaFoldDB" id="A0AAN9B652"/>
<dbReference type="Pfam" id="PF01392">
    <property type="entry name" value="Fz"/>
    <property type="match status" value="1"/>
</dbReference>
<keyword evidence="3" id="KW-0217">Developmental protein</keyword>
<evidence type="ECO:0000256" key="3">
    <source>
        <dbReference type="ARBA" id="ARBA00022473"/>
    </source>
</evidence>
<dbReference type="Gene3D" id="1.10.2000.10">
    <property type="entry name" value="Frizzled cysteine-rich domain"/>
    <property type="match status" value="1"/>
</dbReference>
<evidence type="ECO:0000256" key="1">
    <source>
        <dbReference type="ARBA" id="ARBA00004613"/>
    </source>
</evidence>
<organism evidence="13 14">
    <name type="scientific">Littorina saxatilis</name>
    <dbReference type="NCBI Taxonomy" id="31220"/>
    <lineage>
        <taxon>Eukaryota</taxon>
        <taxon>Metazoa</taxon>
        <taxon>Spiralia</taxon>
        <taxon>Lophotrochozoa</taxon>
        <taxon>Mollusca</taxon>
        <taxon>Gastropoda</taxon>
        <taxon>Caenogastropoda</taxon>
        <taxon>Littorinimorpha</taxon>
        <taxon>Littorinoidea</taxon>
        <taxon>Littorinidae</taxon>
        <taxon>Littorina</taxon>
    </lineage>
</organism>
<dbReference type="SUPFAM" id="SSF63501">
    <property type="entry name" value="Frizzled cysteine-rich domain"/>
    <property type="match status" value="1"/>
</dbReference>
<dbReference type="SMART" id="SM00063">
    <property type="entry name" value="FRI"/>
    <property type="match status" value="1"/>
</dbReference>
<keyword evidence="9" id="KW-0325">Glycoprotein</keyword>
<evidence type="ECO:0000256" key="10">
    <source>
        <dbReference type="PROSITE-ProRule" id="PRU00090"/>
    </source>
</evidence>
<dbReference type="Proteomes" id="UP001374579">
    <property type="component" value="Unassembled WGS sequence"/>
</dbReference>
<comment type="caution">
    <text evidence="13">The sequence shown here is derived from an EMBL/GenBank/DDBJ whole genome shotgun (WGS) entry which is preliminary data.</text>
</comment>
<keyword evidence="6 11" id="KW-0732">Signal</keyword>
<dbReference type="PANTHER" id="PTHR11309">
    <property type="entry name" value="FRIZZLED"/>
    <property type="match status" value="1"/>
</dbReference>
<evidence type="ECO:0000256" key="11">
    <source>
        <dbReference type="SAM" id="SignalP"/>
    </source>
</evidence>
<dbReference type="InterPro" id="IPR036790">
    <property type="entry name" value="Frizzled_dom_sf"/>
</dbReference>
<keyword evidence="7" id="KW-0221">Differentiation</keyword>
<dbReference type="InterPro" id="IPR020067">
    <property type="entry name" value="Frizzled_dom"/>
</dbReference>
<dbReference type="GO" id="GO:0005615">
    <property type="term" value="C:extracellular space"/>
    <property type="evidence" value="ECO:0007669"/>
    <property type="project" value="TreeGrafter"/>
</dbReference>
<keyword evidence="4" id="KW-0964">Secreted</keyword>
<reference evidence="13 14" key="1">
    <citation type="submission" date="2024-02" db="EMBL/GenBank/DDBJ databases">
        <title>Chromosome-scale genome assembly of the rough periwinkle Littorina saxatilis.</title>
        <authorList>
            <person name="De Jode A."/>
            <person name="Faria R."/>
            <person name="Formenti G."/>
            <person name="Sims Y."/>
            <person name="Smith T.P."/>
            <person name="Tracey A."/>
            <person name="Wood J.M.D."/>
            <person name="Zagrodzka Z.B."/>
            <person name="Johannesson K."/>
            <person name="Butlin R.K."/>
            <person name="Leder E.H."/>
        </authorList>
    </citation>
    <scope>NUCLEOTIDE SEQUENCE [LARGE SCALE GENOMIC DNA]</scope>
    <source>
        <strain evidence="13">Snail1</strain>
        <tissue evidence="13">Muscle</tissue>
    </source>
</reference>
<dbReference type="GO" id="GO:0005737">
    <property type="term" value="C:cytoplasm"/>
    <property type="evidence" value="ECO:0007669"/>
    <property type="project" value="TreeGrafter"/>
</dbReference>
<sequence>MATVSMVIVCLCLLKSLRVTSAFVHRLDKCEPIDIPRCRSMPYNMTRMPNLLHHSTQENSRLSFDQFHMLLDQNCSDVLLFLLCAMYVPICTVAFQPDPIPPCRGVCERARAGCEPLMNVYNVSWPEALSCAKLPRYERGVCVSPEAIVSPNAPAKREYHGTAQDFSF</sequence>
<comment type="caution">
    <text evidence="10">Lacks conserved residue(s) required for the propagation of feature annotation.</text>
</comment>
<dbReference type="EMBL" id="JBAMIC010000012">
    <property type="protein sequence ID" value="KAK7098559.1"/>
    <property type="molecule type" value="Genomic_DNA"/>
</dbReference>
<evidence type="ECO:0000256" key="7">
    <source>
        <dbReference type="ARBA" id="ARBA00022782"/>
    </source>
</evidence>
<evidence type="ECO:0000313" key="14">
    <source>
        <dbReference type="Proteomes" id="UP001374579"/>
    </source>
</evidence>
<feature type="disulfide bond" evidence="10">
    <location>
        <begin position="30"/>
        <end position="91"/>
    </location>
</feature>
<evidence type="ECO:0000256" key="4">
    <source>
        <dbReference type="ARBA" id="ARBA00022525"/>
    </source>
</evidence>
<feature type="domain" description="FZ" evidence="12">
    <location>
        <begin position="25"/>
        <end position="145"/>
    </location>
</feature>